<keyword evidence="2" id="KW-0548">Nucleotidyltransferase</keyword>
<dbReference type="InterPro" id="IPR036397">
    <property type="entry name" value="RNaseH_sf"/>
</dbReference>
<dbReference type="GO" id="GO:0003964">
    <property type="term" value="F:RNA-directed DNA polymerase activity"/>
    <property type="evidence" value="ECO:0007669"/>
    <property type="project" value="UniProtKB-KW"/>
</dbReference>
<proteinExistence type="predicted"/>
<dbReference type="InterPro" id="IPR012337">
    <property type="entry name" value="RNaseH-like_sf"/>
</dbReference>
<dbReference type="Gene3D" id="3.30.420.10">
    <property type="entry name" value="Ribonuclease H-like superfamily/Ribonuclease H"/>
    <property type="match status" value="1"/>
</dbReference>
<keyword evidence="4" id="KW-0255">Endonuclease</keyword>
<evidence type="ECO:0000256" key="7">
    <source>
        <dbReference type="ARBA" id="ARBA00022918"/>
    </source>
</evidence>
<keyword evidence="10" id="KW-1185">Reference proteome</keyword>
<evidence type="ECO:0000256" key="3">
    <source>
        <dbReference type="ARBA" id="ARBA00022722"/>
    </source>
</evidence>
<dbReference type="PANTHER" id="PTHR37984">
    <property type="entry name" value="PROTEIN CBG26694"/>
    <property type="match status" value="1"/>
</dbReference>
<dbReference type="InterPro" id="IPR043502">
    <property type="entry name" value="DNA/RNA_pol_sf"/>
</dbReference>
<dbReference type="Gene3D" id="1.10.340.70">
    <property type="match status" value="1"/>
</dbReference>
<accession>A0A2X0LNN5</accession>
<dbReference type="InterPro" id="IPR041588">
    <property type="entry name" value="Integrase_H2C2"/>
</dbReference>
<dbReference type="GO" id="GO:0015074">
    <property type="term" value="P:DNA integration"/>
    <property type="evidence" value="ECO:0007669"/>
    <property type="project" value="InterPro"/>
</dbReference>
<dbReference type="SUPFAM" id="SSF53098">
    <property type="entry name" value="Ribonuclease H-like"/>
    <property type="match status" value="1"/>
</dbReference>
<keyword evidence="3" id="KW-0540">Nuclease</keyword>
<dbReference type="Pfam" id="PF17921">
    <property type="entry name" value="Integrase_H2C2"/>
    <property type="match status" value="1"/>
</dbReference>
<keyword evidence="7" id="KW-0695">RNA-directed DNA polymerase</keyword>
<dbReference type="STRING" id="796604.A0A2X0LNN5"/>
<dbReference type="CDD" id="cd09274">
    <property type="entry name" value="RNase_HI_RT_Ty3"/>
    <property type="match status" value="1"/>
</dbReference>
<dbReference type="InterPro" id="IPR001584">
    <property type="entry name" value="Integrase_cat-core"/>
</dbReference>
<dbReference type="EMBL" id="FQNC01000011">
    <property type="protein sequence ID" value="SGY11851.1"/>
    <property type="molecule type" value="Genomic_DNA"/>
</dbReference>
<dbReference type="GO" id="GO:0016787">
    <property type="term" value="F:hydrolase activity"/>
    <property type="evidence" value="ECO:0007669"/>
    <property type="project" value="UniProtKB-KW"/>
</dbReference>
<keyword evidence="5" id="KW-0378">Hydrolase</keyword>
<keyword evidence="1" id="KW-0808">Transferase</keyword>
<keyword evidence="6" id="KW-0694">RNA-binding</keyword>
<evidence type="ECO:0000313" key="10">
    <source>
        <dbReference type="Proteomes" id="UP000249464"/>
    </source>
</evidence>
<dbReference type="PANTHER" id="PTHR37984:SF5">
    <property type="entry name" value="PROTEIN NYNRIN-LIKE"/>
    <property type="match status" value="1"/>
</dbReference>
<organism evidence="9 10">
    <name type="scientific">Microbotryum silenes-dioicae</name>
    <dbReference type="NCBI Taxonomy" id="796604"/>
    <lineage>
        <taxon>Eukaryota</taxon>
        <taxon>Fungi</taxon>
        <taxon>Dikarya</taxon>
        <taxon>Basidiomycota</taxon>
        <taxon>Pucciniomycotina</taxon>
        <taxon>Microbotryomycetes</taxon>
        <taxon>Microbotryales</taxon>
        <taxon>Microbotryaceae</taxon>
        <taxon>Microbotryum</taxon>
    </lineage>
</organism>
<name>A0A2X0LNN5_9BASI</name>
<protein>
    <submittedName>
        <fullName evidence="9">BQ5605_C011g06293 protein</fullName>
    </submittedName>
</protein>
<dbReference type="GO" id="GO:0003723">
    <property type="term" value="F:RNA binding"/>
    <property type="evidence" value="ECO:0007669"/>
    <property type="project" value="UniProtKB-KW"/>
</dbReference>
<dbReference type="SUPFAM" id="SSF56672">
    <property type="entry name" value="DNA/RNA polymerases"/>
    <property type="match status" value="1"/>
</dbReference>
<evidence type="ECO:0000256" key="4">
    <source>
        <dbReference type="ARBA" id="ARBA00022759"/>
    </source>
</evidence>
<evidence type="ECO:0000256" key="5">
    <source>
        <dbReference type="ARBA" id="ARBA00022801"/>
    </source>
</evidence>
<dbReference type="InterPro" id="IPR041373">
    <property type="entry name" value="RT_RNaseH"/>
</dbReference>
<dbReference type="AlphaFoldDB" id="A0A2X0LNN5"/>
<evidence type="ECO:0000259" key="8">
    <source>
        <dbReference type="PROSITE" id="PS50994"/>
    </source>
</evidence>
<dbReference type="GO" id="GO:0004519">
    <property type="term" value="F:endonuclease activity"/>
    <property type="evidence" value="ECO:0007669"/>
    <property type="project" value="UniProtKB-KW"/>
</dbReference>
<dbReference type="Proteomes" id="UP000249464">
    <property type="component" value="Unassembled WGS sequence"/>
</dbReference>
<dbReference type="InterPro" id="IPR050951">
    <property type="entry name" value="Retrovirus_Pol_polyprotein"/>
</dbReference>
<reference evidence="9 10" key="1">
    <citation type="submission" date="2016-11" db="EMBL/GenBank/DDBJ databases">
        <authorList>
            <person name="Jaros S."/>
            <person name="Januszkiewicz K."/>
            <person name="Wedrychowicz H."/>
        </authorList>
    </citation>
    <scope>NUCLEOTIDE SEQUENCE [LARGE SCALE GENOMIC DNA]</scope>
</reference>
<gene>
    <name evidence="9" type="primary">BQ5605_C011g06293</name>
    <name evidence="9" type="ORF">BQ5605_C011G06293</name>
</gene>
<feature type="domain" description="Integrase catalytic" evidence="8">
    <location>
        <begin position="265"/>
        <end position="424"/>
    </location>
</feature>
<evidence type="ECO:0000256" key="6">
    <source>
        <dbReference type="ARBA" id="ARBA00022884"/>
    </source>
</evidence>
<evidence type="ECO:0000313" key="9">
    <source>
        <dbReference type="EMBL" id="SGY11851.1"/>
    </source>
</evidence>
<sequence length="511" mass="57252">MVGKLLSLHPINHLEGADPLWLMMDASNQGIGAALSQGKEWQTAMPVGYWSRQYIPAEHNYAAHEMELLAIVEALHHWRADLLGVGFKILTDHHALAAFMKQGNLLRRQAQWTERLADYAFTIEYVRGPQNTVADALSHHSFPDGDMANVGAAPYNVLAETALDPAFLQAIRDGYQDDSQCAQAIRNIDSTPGHSLEDGIARFEGRILLPKTGNFREKAIHDAHDAAGHFGLHKTYKHLRRNFICLNEGGMHGTGFAGRIHNLNVPDRPMREVGLDFVGPLIPSNGNDALLTVTDRLSGYVRLIPCQTTDDAATTAKRFFDKWHQYFGMPRVLISDWDKLFTSEFWKAYMDRMGTKLAMSTAFHPQTDGRNEQTNRTVIQVLQTLVNHRQNDWANHIATVEFVINSSLNKSTGKTPFEVVLGFNPELTPIAPRDGSTVLQAVEAIVDERETAVAEARDNLAIAKIRQAEQSNRRRKVDPVFAVGDKVLVDSRDRRLRYKADGEARSTKFFP</sequence>
<evidence type="ECO:0000256" key="1">
    <source>
        <dbReference type="ARBA" id="ARBA00022679"/>
    </source>
</evidence>
<evidence type="ECO:0000256" key="2">
    <source>
        <dbReference type="ARBA" id="ARBA00022695"/>
    </source>
</evidence>
<dbReference type="PROSITE" id="PS50994">
    <property type="entry name" value="INTEGRASE"/>
    <property type="match status" value="1"/>
</dbReference>
<dbReference type="Pfam" id="PF17917">
    <property type="entry name" value="RT_RNaseH"/>
    <property type="match status" value="1"/>
</dbReference>
<dbReference type="GO" id="GO:0005634">
    <property type="term" value="C:nucleus"/>
    <property type="evidence" value="ECO:0007669"/>
    <property type="project" value="UniProtKB-ARBA"/>
</dbReference>